<evidence type="ECO:0000313" key="3">
    <source>
        <dbReference type="Proteomes" id="UP000030754"/>
    </source>
</evidence>
<keyword evidence="1" id="KW-0175">Coiled coil</keyword>
<proteinExistence type="predicted"/>
<reference evidence="2" key="1">
    <citation type="submission" date="2013-10" db="EMBL/GenBank/DDBJ databases">
        <title>Genomic analysis of the causative agents of coccidiosis in chickens.</title>
        <authorList>
            <person name="Reid A.J."/>
            <person name="Blake D."/>
            <person name="Billington K."/>
            <person name="Browne H."/>
            <person name="Dunn M."/>
            <person name="Hung S."/>
            <person name="Kawahara F."/>
            <person name="Miranda-Saavedra D."/>
            <person name="Mourier T."/>
            <person name="Nagra H."/>
            <person name="Otto T.D."/>
            <person name="Rawlings N."/>
            <person name="Sanchez A."/>
            <person name="Sanders M."/>
            <person name="Subramaniam C."/>
            <person name="Tay Y."/>
            <person name="Dear P."/>
            <person name="Doerig C."/>
            <person name="Gruber A."/>
            <person name="Parkinson J."/>
            <person name="Shirley M."/>
            <person name="Wan K.L."/>
            <person name="Berriman M."/>
            <person name="Tomley F."/>
            <person name="Pain A."/>
        </authorList>
    </citation>
    <scope>NUCLEOTIDE SEQUENCE [LARGE SCALE GENOMIC DNA]</scope>
    <source>
        <strain evidence="2">Houghton</strain>
    </source>
</reference>
<dbReference type="RefSeq" id="XP_013439767.1">
    <property type="nucleotide sequence ID" value="XM_013584313.1"/>
</dbReference>
<protein>
    <submittedName>
        <fullName evidence="2">Uncharacterized protein</fullName>
    </submittedName>
</protein>
<dbReference type="AlphaFoldDB" id="U6ML72"/>
<evidence type="ECO:0000313" key="2">
    <source>
        <dbReference type="EMBL" id="CDJ62405.1"/>
    </source>
</evidence>
<reference evidence="2" key="2">
    <citation type="submission" date="2013-10" db="EMBL/GenBank/DDBJ databases">
        <authorList>
            <person name="Aslett M."/>
        </authorList>
    </citation>
    <scope>NUCLEOTIDE SEQUENCE [LARGE SCALE GENOMIC DNA]</scope>
    <source>
        <strain evidence="2">Houghton</strain>
    </source>
</reference>
<sequence>MRERALASKLVDAEKEVKKKVDPSDMAAIEAELQQEHEQLMKERKEEVAALRDHIKKLDTLVTELQQQQQQQQQQSFLAKLLSCNCNGRADDQSTERAFDAPQKAS</sequence>
<evidence type="ECO:0000256" key="1">
    <source>
        <dbReference type="SAM" id="Coils"/>
    </source>
</evidence>
<dbReference type="EMBL" id="HG722455">
    <property type="protein sequence ID" value="CDJ62405.1"/>
    <property type="molecule type" value="Genomic_DNA"/>
</dbReference>
<keyword evidence="3" id="KW-1185">Reference proteome</keyword>
<dbReference type="VEuPathDB" id="ToxoDB:ENH_00014950"/>
<dbReference type="Proteomes" id="UP000030754">
    <property type="component" value="Unassembled WGS sequence"/>
</dbReference>
<dbReference type="GeneID" id="25471675"/>
<gene>
    <name evidence="2" type="ORF">ENH_00014950</name>
</gene>
<name>U6ML72_9EIME</name>
<organism evidence="2 3">
    <name type="scientific">Eimeria necatrix</name>
    <dbReference type="NCBI Taxonomy" id="51315"/>
    <lineage>
        <taxon>Eukaryota</taxon>
        <taxon>Sar</taxon>
        <taxon>Alveolata</taxon>
        <taxon>Apicomplexa</taxon>
        <taxon>Conoidasida</taxon>
        <taxon>Coccidia</taxon>
        <taxon>Eucoccidiorida</taxon>
        <taxon>Eimeriorina</taxon>
        <taxon>Eimeriidae</taxon>
        <taxon>Eimeria</taxon>
    </lineage>
</organism>
<feature type="coiled-coil region" evidence="1">
    <location>
        <begin position="26"/>
        <end position="75"/>
    </location>
</feature>
<dbReference type="OrthoDB" id="346640at2759"/>
<accession>U6ML72</accession>